<protein>
    <submittedName>
        <fullName evidence="1">Uncharacterized protein</fullName>
    </submittedName>
</protein>
<dbReference type="RefSeq" id="WP_272447159.1">
    <property type="nucleotide sequence ID" value="NZ_JAMQKC010000019.1"/>
</dbReference>
<evidence type="ECO:0000313" key="2">
    <source>
        <dbReference type="Proteomes" id="UP001145069"/>
    </source>
</evidence>
<keyword evidence="2" id="KW-1185">Reference proteome</keyword>
<proteinExistence type="predicted"/>
<reference evidence="1" key="1">
    <citation type="submission" date="2022-06" db="EMBL/GenBank/DDBJ databases">
        <title>Aquibacillus sp. a new bacterium isolated from soil saline samples.</title>
        <authorList>
            <person name="Galisteo C."/>
            <person name="De La Haba R."/>
            <person name="Sanchez-Porro C."/>
            <person name="Ventosa A."/>
        </authorList>
    </citation>
    <scope>NUCLEOTIDE SEQUENCE</scope>
    <source>
        <strain evidence="1">3ASR75-54</strain>
    </source>
</reference>
<dbReference type="EMBL" id="JAMQKC010000019">
    <property type="protein sequence ID" value="MDC3418096.1"/>
    <property type="molecule type" value="Genomic_DNA"/>
</dbReference>
<comment type="caution">
    <text evidence="1">The sequence shown here is derived from an EMBL/GenBank/DDBJ whole genome shotgun (WGS) entry which is preliminary data.</text>
</comment>
<dbReference type="AlphaFoldDB" id="A0A9X3WJA6"/>
<accession>A0A9X3WJA6</accession>
<name>A0A9X3WJA6_9BACI</name>
<sequence>MYGLNTLPNTELPILTVFDADRNPIYVESFRERIESIKYIGEYVFEKGLIEVKSYGASWSASGQWVNLLMLNDDSVHDIWDIKRLVTIPD</sequence>
<evidence type="ECO:0000313" key="1">
    <source>
        <dbReference type="EMBL" id="MDC3418096.1"/>
    </source>
</evidence>
<organism evidence="1 2">
    <name type="scientific">Aquibacillus salsiterrae</name>
    <dbReference type="NCBI Taxonomy" id="2950439"/>
    <lineage>
        <taxon>Bacteria</taxon>
        <taxon>Bacillati</taxon>
        <taxon>Bacillota</taxon>
        <taxon>Bacilli</taxon>
        <taxon>Bacillales</taxon>
        <taxon>Bacillaceae</taxon>
        <taxon>Aquibacillus</taxon>
    </lineage>
</organism>
<dbReference type="Proteomes" id="UP001145069">
    <property type="component" value="Unassembled WGS sequence"/>
</dbReference>
<gene>
    <name evidence="1" type="ORF">NC799_14485</name>
</gene>